<accession>A0A2Z2M8A3</accession>
<organism evidence="2 3">
    <name type="scientific">Thermococcus gorgonarius</name>
    <dbReference type="NCBI Taxonomy" id="71997"/>
    <lineage>
        <taxon>Archaea</taxon>
        <taxon>Methanobacteriati</taxon>
        <taxon>Methanobacteriota</taxon>
        <taxon>Thermococci</taxon>
        <taxon>Thermococcales</taxon>
        <taxon>Thermococcaceae</taxon>
        <taxon>Thermococcus</taxon>
    </lineage>
</organism>
<feature type="transmembrane region" description="Helical" evidence="1">
    <location>
        <begin position="6"/>
        <end position="35"/>
    </location>
</feature>
<dbReference type="AlphaFoldDB" id="A0A2Z2M8A3"/>
<keyword evidence="1" id="KW-0812">Transmembrane</keyword>
<dbReference type="RefSeq" id="WP_088885023.1">
    <property type="nucleotide sequence ID" value="NZ_CP014855.1"/>
</dbReference>
<dbReference type="EMBL" id="CP014855">
    <property type="protein sequence ID" value="ASJ00685.1"/>
    <property type="molecule type" value="Genomic_DNA"/>
</dbReference>
<keyword evidence="3" id="KW-1185">Reference proteome</keyword>
<feature type="transmembrane region" description="Helical" evidence="1">
    <location>
        <begin position="96"/>
        <end position="124"/>
    </location>
</feature>
<proteinExistence type="predicted"/>
<keyword evidence="1" id="KW-0472">Membrane</keyword>
<feature type="transmembrane region" description="Helical" evidence="1">
    <location>
        <begin position="55"/>
        <end position="84"/>
    </location>
</feature>
<name>A0A2Z2M8A3_THEGO</name>
<evidence type="ECO:0000313" key="2">
    <source>
        <dbReference type="EMBL" id="ASJ00685.1"/>
    </source>
</evidence>
<evidence type="ECO:0008006" key="4">
    <source>
        <dbReference type="Google" id="ProtNLM"/>
    </source>
</evidence>
<dbReference type="GeneID" id="33331671"/>
<gene>
    <name evidence="2" type="ORF">A3K92_03935</name>
</gene>
<dbReference type="Proteomes" id="UP000250134">
    <property type="component" value="Chromosome"/>
</dbReference>
<evidence type="ECO:0000256" key="1">
    <source>
        <dbReference type="SAM" id="Phobius"/>
    </source>
</evidence>
<evidence type="ECO:0000313" key="3">
    <source>
        <dbReference type="Proteomes" id="UP000250134"/>
    </source>
</evidence>
<sequence length="125" mass="13098">MPPGMGMGIVALGALGVIGIIVFLIALFIAGLFLYFGAKLVGIEDATIGKSMIAVLGGGILAEILSIIPLIGWLLGIIGYIWVIKAVFNTDWLRAFLAWLMTIVVVIITVFILAAIVGLSLMAAL</sequence>
<keyword evidence="1" id="KW-1133">Transmembrane helix</keyword>
<reference evidence="2 3" key="1">
    <citation type="submission" date="2016-03" db="EMBL/GenBank/DDBJ databases">
        <title>Complete genome sequence of Thermococcus gorgonarius.</title>
        <authorList>
            <person name="Oger P.M."/>
        </authorList>
    </citation>
    <scope>NUCLEOTIDE SEQUENCE [LARGE SCALE GENOMIC DNA]</scope>
    <source>
        <strain evidence="2 3">W-12</strain>
    </source>
</reference>
<dbReference type="KEGG" id="tgg:A3K92_03935"/>
<protein>
    <recommendedName>
        <fullName evidence="4">Yip1 domain-containing protein</fullName>
    </recommendedName>
</protein>